<organism evidence="2">
    <name type="scientific">Catovirus CTV1</name>
    <dbReference type="NCBI Taxonomy" id="1977631"/>
    <lineage>
        <taxon>Viruses</taxon>
        <taxon>Varidnaviria</taxon>
        <taxon>Bamfordvirae</taxon>
        <taxon>Nucleocytoviricota</taxon>
        <taxon>Megaviricetes</taxon>
        <taxon>Imitervirales</taxon>
        <taxon>Mimiviridae</taxon>
        <taxon>Klosneuvirinae</taxon>
        <taxon>Catovirus</taxon>
    </lineage>
</organism>
<feature type="coiled-coil region" evidence="1">
    <location>
        <begin position="54"/>
        <end position="81"/>
    </location>
</feature>
<evidence type="ECO:0000256" key="1">
    <source>
        <dbReference type="SAM" id="Coils"/>
    </source>
</evidence>
<dbReference type="EMBL" id="KY684083">
    <property type="protein sequence ID" value="ARF08930.1"/>
    <property type="molecule type" value="Genomic_DNA"/>
</dbReference>
<reference evidence="2" key="1">
    <citation type="journal article" date="2017" name="Science">
        <title>Giant viruses with an expanded complement of translation system components.</title>
        <authorList>
            <person name="Schulz F."/>
            <person name="Yutin N."/>
            <person name="Ivanova N.N."/>
            <person name="Ortega D.R."/>
            <person name="Lee T.K."/>
            <person name="Vierheilig J."/>
            <person name="Daims H."/>
            <person name="Horn M."/>
            <person name="Wagner M."/>
            <person name="Jensen G.J."/>
            <person name="Kyrpides N.C."/>
            <person name="Koonin E.V."/>
            <person name="Woyke T."/>
        </authorList>
    </citation>
    <scope>NUCLEOTIDE SEQUENCE</scope>
    <source>
        <strain evidence="2">CTV1</strain>
    </source>
</reference>
<protein>
    <submittedName>
        <fullName evidence="2">Uncharacterized protein</fullName>
    </submittedName>
</protein>
<gene>
    <name evidence="2" type="ORF">Catovirus_1_980</name>
</gene>
<evidence type="ECO:0000313" key="2">
    <source>
        <dbReference type="EMBL" id="ARF08930.1"/>
    </source>
</evidence>
<keyword evidence="1" id="KW-0175">Coiled coil</keyword>
<accession>A0A1V0SB30</accession>
<sequence length="173" mass="20657">MNNRYLYKPINELQQEYKAQTNEKKREIIQKIIENRIKLERIENDHKRKIGERLQNRQQQNNNENETNKILENLLEEDYEEIDVRSNGSESIDSKFKKELDKDFKNNKLMERLNCELDFRNMEKPKKELEKPYLSGQNLYGSYNSADQVASINDKHAFGLNARDFTSLGILKK</sequence>
<proteinExistence type="predicted"/>
<name>A0A1V0SB30_9VIRU</name>